<dbReference type="OrthoDB" id="2757132at2759"/>
<gene>
    <name evidence="1" type="ORF">BN946_scf184675.g3</name>
</gene>
<accession>A0A060SSM2</accession>
<dbReference type="OMA" id="FNICEED"/>
<reference evidence="1" key="1">
    <citation type="submission" date="2014-01" db="EMBL/GenBank/DDBJ databases">
        <title>The genome of the white-rot fungus Pycnoporus cinnabarinus: a basidiomycete model with a versatile arsenal for lignocellulosic biomass breakdown.</title>
        <authorList>
            <person name="Levasseur A."/>
            <person name="Lomascolo A."/>
            <person name="Ruiz-Duenas F.J."/>
            <person name="Uzan E."/>
            <person name="Piumi F."/>
            <person name="Kues U."/>
            <person name="Ram A.F.J."/>
            <person name="Murat C."/>
            <person name="Haon M."/>
            <person name="Benoit I."/>
            <person name="Arfi Y."/>
            <person name="Chevret D."/>
            <person name="Drula E."/>
            <person name="Kwon M.J."/>
            <person name="Gouret P."/>
            <person name="Lesage-Meessen L."/>
            <person name="Lombard V."/>
            <person name="Mariette J."/>
            <person name="Noirot C."/>
            <person name="Park J."/>
            <person name="Patyshakuliyeva A."/>
            <person name="Wieneger R.A.B."/>
            <person name="Wosten H.A.B."/>
            <person name="Martin F."/>
            <person name="Coutinho P.M."/>
            <person name="de Vries R."/>
            <person name="Martinez A.T."/>
            <person name="Klopp C."/>
            <person name="Pontarotti P."/>
            <person name="Henrissat B."/>
            <person name="Record E."/>
        </authorList>
    </citation>
    <scope>NUCLEOTIDE SEQUENCE [LARGE SCALE GENOMIC DNA]</scope>
    <source>
        <strain evidence="1">BRFM137</strain>
    </source>
</reference>
<name>A0A060SSM2_PYCCI</name>
<keyword evidence="2" id="KW-1185">Reference proteome</keyword>
<protein>
    <submittedName>
        <fullName evidence="1">Uncharacterized protein</fullName>
    </submittedName>
</protein>
<dbReference type="Proteomes" id="UP000029665">
    <property type="component" value="Unassembled WGS sequence"/>
</dbReference>
<comment type="caution">
    <text evidence="1">The sequence shown here is derived from an EMBL/GenBank/DDBJ whole genome shotgun (WGS) entry which is preliminary data.</text>
</comment>
<evidence type="ECO:0000313" key="2">
    <source>
        <dbReference type="Proteomes" id="UP000029665"/>
    </source>
</evidence>
<dbReference type="AlphaFoldDB" id="A0A060SSM2"/>
<evidence type="ECO:0000313" key="1">
    <source>
        <dbReference type="EMBL" id="CDO77171.1"/>
    </source>
</evidence>
<proteinExistence type="predicted"/>
<organism evidence="1 2">
    <name type="scientific">Pycnoporus cinnabarinus</name>
    <name type="common">Cinnabar-red polypore</name>
    <name type="synonym">Trametes cinnabarina</name>
    <dbReference type="NCBI Taxonomy" id="5643"/>
    <lineage>
        <taxon>Eukaryota</taxon>
        <taxon>Fungi</taxon>
        <taxon>Dikarya</taxon>
        <taxon>Basidiomycota</taxon>
        <taxon>Agaricomycotina</taxon>
        <taxon>Agaricomycetes</taxon>
        <taxon>Polyporales</taxon>
        <taxon>Polyporaceae</taxon>
        <taxon>Trametes</taxon>
    </lineage>
</organism>
<dbReference type="HOGENOM" id="CLU_839744_0_0_1"/>
<dbReference type="EMBL" id="CCBP010000444">
    <property type="protein sequence ID" value="CDO77171.1"/>
    <property type="molecule type" value="Genomic_DNA"/>
</dbReference>
<sequence>MSPFLAITNGSSRQALVSLAQTPNSTLSLPIRCEDSFSPLLDPFRLNLHDPLIAKHLEPVCVNGQEYCEASNPLAGSIWFRLTQLAQRIAAALHGFLPGVTTGCAPTQISKRSLEELGLDEPRIFQFLDGTQHRNPLRGRWPVEIWLQAWSAIQNIGQETEHWILHARQRTRGLLGSSTWIFDHDDMYVCVCWLDEQVARGRTEISVIPPYDPNHPYILPNATTNSCQALIPHPIYGNHADSALSLYQPGMVPALLEELENSCRALILHPIWSSEARNQMIVYGEPSVGEDQAFVTPPTPPNSPSLNEGSHDLITYEDIFGTTEEGMDEDE</sequence>